<protein>
    <submittedName>
        <fullName evidence="15">Nuclear receptor domain-containing protein</fullName>
    </submittedName>
</protein>
<keyword evidence="3" id="KW-0863">Zinc-finger</keyword>
<dbReference type="PRINTS" id="PR00047">
    <property type="entry name" value="STROIDFINGER"/>
</dbReference>
<dbReference type="CDD" id="cd07179">
    <property type="entry name" value="2DBD_NR_DBD2"/>
    <property type="match status" value="1"/>
</dbReference>
<dbReference type="SUPFAM" id="SSF57716">
    <property type="entry name" value="Glucocorticoid receptor-like (DNA-binding domain)"/>
    <property type="match status" value="2"/>
</dbReference>
<evidence type="ECO:0000256" key="3">
    <source>
        <dbReference type="ARBA" id="ARBA00022771"/>
    </source>
</evidence>
<keyword evidence="7" id="KW-0804">Transcription</keyword>
<dbReference type="Gene3D" id="1.10.565.10">
    <property type="entry name" value="Retinoid X Receptor"/>
    <property type="match status" value="1"/>
</dbReference>
<dbReference type="SMART" id="SM00399">
    <property type="entry name" value="ZnF_C4"/>
    <property type="match status" value="2"/>
</dbReference>
<reference evidence="15" key="1">
    <citation type="submission" date="2017-02" db="UniProtKB">
        <authorList>
            <consortium name="WormBaseParasite"/>
        </authorList>
    </citation>
    <scope>IDENTIFICATION</scope>
</reference>
<feature type="region of interest" description="Disordered" evidence="10">
    <location>
        <begin position="417"/>
        <end position="466"/>
    </location>
</feature>
<dbReference type="SMART" id="SM00430">
    <property type="entry name" value="HOLI"/>
    <property type="match status" value="1"/>
</dbReference>
<evidence type="ECO:0000256" key="10">
    <source>
        <dbReference type="SAM" id="MobiDB-lite"/>
    </source>
</evidence>
<reference evidence="13 14" key="2">
    <citation type="submission" date="2018-11" db="EMBL/GenBank/DDBJ databases">
        <authorList>
            <consortium name="Pathogen Informatics"/>
        </authorList>
    </citation>
    <scope>NUCLEOTIDE SEQUENCE [LARGE SCALE GENOMIC DNA]</scope>
</reference>
<evidence type="ECO:0000256" key="7">
    <source>
        <dbReference type="ARBA" id="ARBA00023163"/>
    </source>
</evidence>
<feature type="compositionally biased region" description="Low complexity" evidence="10">
    <location>
        <begin position="592"/>
        <end position="617"/>
    </location>
</feature>
<organism evidence="15">
    <name type="scientific">Taenia asiatica</name>
    <name type="common">Asian tapeworm</name>
    <dbReference type="NCBI Taxonomy" id="60517"/>
    <lineage>
        <taxon>Eukaryota</taxon>
        <taxon>Metazoa</taxon>
        <taxon>Spiralia</taxon>
        <taxon>Lophotrochozoa</taxon>
        <taxon>Platyhelminthes</taxon>
        <taxon>Cestoda</taxon>
        <taxon>Eucestoda</taxon>
        <taxon>Cyclophyllidea</taxon>
        <taxon>Taeniidae</taxon>
        <taxon>Taenia</taxon>
    </lineage>
</organism>
<feature type="domain" description="NR LBD" evidence="12">
    <location>
        <begin position="811"/>
        <end position="1075"/>
    </location>
</feature>
<feature type="compositionally biased region" description="Low complexity" evidence="10">
    <location>
        <begin position="428"/>
        <end position="447"/>
    </location>
</feature>
<evidence type="ECO:0000313" key="14">
    <source>
        <dbReference type="Proteomes" id="UP000282613"/>
    </source>
</evidence>
<evidence type="ECO:0000259" key="12">
    <source>
        <dbReference type="PROSITE" id="PS51843"/>
    </source>
</evidence>
<keyword evidence="8" id="KW-0675">Receptor</keyword>
<dbReference type="STRING" id="60517.A0A0R3W958"/>
<dbReference type="GO" id="GO:0000978">
    <property type="term" value="F:RNA polymerase II cis-regulatory region sequence-specific DNA binding"/>
    <property type="evidence" value="ECO:0007669"/>
    <property type="project" value="TreeGrafter"/>
</dbReference>
<feature type="compositionally biased region" description="Polar residues" evidence="10">
    <location>
        <begin position="823"/>
        <end position="833"/>
    </location>
</feature>
<feature type="domain" description="Nuclear receptor" evidence="11">
    <location>
        <begin position="232"/>
        <end position="309"/>
    </location>
</feature>
<evidence type="ECO:0000256" key="8">
    <source>
        <dbReference type="ARBA" id="ARBA00023170"/>
    </source>
</evidence>
<dbReference type="Gene3D" id="3.30.50.10">
    <property type="entry name" value="Erythroid Transcription Factor GATA-1, subunit A"/>
    <property type="match status" value="2"/>
</dbReference>
<dbReference type="InterPro" id="IPR035500">
    <property type="entry name" value="NHR-like_dom_sf"/>
</dbReference>
<evidence type="ECO:0000313" key="15">
    <source>
        <dbReference type="WBParaSite" id="TASK_0000695601-mRNA-1"/>
    </source>
</evidence>
<dbReference type="Pfam" id="PF00105">
    <property type="entry name" value="zf-C4"/>
    <property type="match status" value="2"/>
</dbReference>
<dbReference type="Proteomes" id="UP000282613">
    <property type="component" value="Unassembled WGS sequence"/>
</dbReference>
<feature type="region of interest" description="Disordered" evidence="10">
    <location>
        <begin position="564"/>
        <end position="617"/>
    </location>
</feature>
<dbReference type="Pfam" id="PF00104">
    <property type="entry name" value="Hormone_recep"/>
    <property type="match status" value="1"/>
</dbReference>
<feature type="domain" description="Nuclear receptor" evidence="11">
    <location>
        <begin position="317"/>
        <end position="394"/>
    </location>
</feature>
<keyword evidence="14" id="KW-1185">Reference proteome</keyword>
<feature type="region of interest" description="Disordered" evidence="10">
    <location>
        <begin position="813"/>
        <end position="833"/>
    </location>
</feature>
<gene>
    <name evidence="13" type="ORF">TASK_LOCUS6957</name>
</gene>
<dbReference type="GO" id="GO:0004879">
    <property type="term" value="F:nuclear receptor activity"/>
    <property type="evidence" value="ECO:0007669"/>
    <property type="project" value="TreeGrafter"/>
</dbReference>
<dbReference type="PANTHER" id="PTHR45805">
    <property type="entry name" value="NUCLEAR HORMONE RECEPTOR HR3-RELATED"/>
    <property type="match status" value="1"/>
</dbReference>
<evidence type="ECO:0000256" key="4">
    <source>
        <dbReference type="ARBA" id="ARBA00022833"/>
    </source>
</evidence>
<feature type="compositionally biased region" description="Low complexity" evidence="10">
    <location>
        <begin position="657"/>
        <end position="670"/>
    </location>
</feature>
<dbReference type="PROSITE" id="PS51030">
    <property type="entry name" value="NUCLEAR_REC_DBD_2"/>
    <property type="match status" value="2"/>
</dbReference>
<evidence type="ECO:0000256" key="5">
    <source>
        <dbReference type="ARBA" id="ARBA00023015"/>
    </source>
</evidence>
<evidence type="ECO:0000313" key="13">
    <source>
        <dbReference type="EMBL" id="VDK37619.1"/>
    </source>
</evidence>
<dbReference type="OrthoDB" id="5771769at2759"/>
<evidence type="ECO:0000256" key="6">
    <source>
        <dbReference type="ARBA" id="ARBA00023125"/>
    </source>
</evidence>
<proteinExistence type="predicted"/>
<dbReference type="SUPFAM" id="SSF48508">
    <property type="entry name" value="Nuclear receptor ligand-binding domain"/>
    <property type="match status" value="1"/>
</dbReference>
<keyword evidence="6" id="KW-0238">DNA-binding</keyword>
<evidence type="ECO:0000259" key="11">
    <source>
        <dbReference type="PROSITE" id="PS51030"/>
    </source>
</evidence>
<dbReference type="WBParaSite" id="TASK_0000695601-mRNA-1">
    <property type="protein sequence ID" value="TASK_0000695601-mRNA-1"/>
    <property type="gene ID" value="TASK_0000695601"/>
</dbReference>
<dbReference type="AlphaFoldDB" id="A0A0R3W958"/>
<dbReference type="InterPro" id="IPR013088">
    <property type="entry name" value="Znf_NHR/GATA"/>
</dbReference>
<evidence type="ECO:0000256" key="9">
    <source>
        <dbReference type="ARBA" id="ARBA00023242"/>
    </source>
</evidence>
<sequence>MAFYAYALLTADPMIVIKRKLVEDEEGPPKSSLKLGSTKGRLPLIQTTNIPESCSPSLDLEMHLSQAHTSAGYEPQDFIPSGGHLSDPSQYALAVPPPSSATPTHTYFPPPQPQSDPYYSTYSRQYEASEMNKPIGFQPGYSTSIYQTSQYVAMDTSSQKLVVNSQDVCFGQTGYRQMLGTMMNHLVPPGSQLCQVAKESLRQRVPTMVAVSRSSGSSRAKVTNDVTAMKEKTPCDICGDVSAGFHCNAYVCEACKKFFIRSSKNENYTKYSCSKVNACEVNKDTRTHCQRCRFYKCLRIGMVLPGAAVCPANDISIIPCRVCGAQSSGFHFGAITCEGCKGFFRRTISERDNQRYTCRNGGTCLITLATRNNCKSCRYRKCLSVGMSKDGSRIGRQPNAVKHMCAIEIERIKSKLGASAAPTPPPSSGSSNPSNTTVYFEHQQSQQHQHHHQQQQEHTLHQTGSSLYQSTKVEEGGVSQDLLFPPWTPANYPSYYETSGHVGLPEITAISASNKTGASLEQQRFAKLAELAGESELPQYASAAGASEAMDTYESRYSGISPRIRAGSDASSLRGSRHTPIGASASADDPILPTMQAAAMQQQQQRGSRTTTSATATLPASASHLCDSSTAAVTMSSYEKAALSSLIRLAKRVQSANNSSSNSSSGSGSNETISIGRPTQVQTAGHLDEHFPAIDGLQQPPPLRHIRTGSLQPMEAGEGDENRNGSSGARKTMVATEVVISDLVAMVREEGSSPEDEAGKLLNRSRGHLSVDALMVEKGNVSDVPSIAQSFALSEDRFTTDDYPPMNSLYSNQKSFEPDTRSHNGTPMGTGIPPQTSVSFTTQMSLEAFADYIAEASIHLDNCRQRVTGNFLLESEVTAATMWAHVMAQFEAHAHQIIRFARAIPGFRDLPRADTKFLVQASMYPIVLVQLSREPLPGGDFNFYNFSPRERRHLLAEFPQINPLVDHFYELTGFLGPLNLDNTEAALFCSIIFLRGSNQKLLEAGKIYEIYNHAASALQQYITVRYSSDERFTHLIKLLPSLSSMNEAHRAAMQDLRQSRPELHFPDLFVQMFQLGSNSQSGGAVQSLDGGDHGLVNSNE</sequence>
<dbReference type="PANTHER" id="PTHR45805:SF2">
    <property type="entry name" value="NUCLEAR HORMONE RECEPTOR HR3-RELATED"/>
    <property type="match status" value="1"/>
</dbReference>
<keyword evidence="4" id="KW-0862">Zinc</keyword>
<dbReference type="GO" id="GO:0005634">
    <property type="term" value="C:nucleus"/>
    <property type="evidence" value="ECO:0007669"/>
    <property type="project" value="UniProtKB-SubCell"/>
</dbReference>
<evidence type="ECO:0000256" key="2">
    <source>
        <dbReference type="ARBA" id="ARBA00022723"/>
    </source>
</evidence>
<dbReference type="GO" id="GO:0008270">
    <property type="term" value="F:zinc ion binding"/>
    <property type="evidence" value="ECO:0007669"/>
    <property type="project" value="UniProtKB-KW"/>
</dbReference>
<dbReference type="EMBL" id="UYRS01018556">
    <property type="protein sequence ID" value="VDK37619.1"/>
    <property type="molecule type" value="Genomic_DNA"/>
</dbReference>
<accession>A0A0R3W958</accession>
<feature type="region of interest" description="Disordered" evidence="10">
    <location>
        <begin position="1081"/>
        <end position="1100"/>
    </location>
</feature>
<name>A0A0R3W958_TAEAS</name>
<comment type="subcellular location">
    <subcellularLocation>
        <location evidence="1">Nucleus</location>
    </subcellularLocation>
</comment>
<keyword evidence="2" id="KW-0479">Metal-binding</keyword>
<feature type="region of interest" description="Disordered" evidence="10">
    <location>
        <begin position="97"/>
        <end position="117"/>
    </location>
</feature>
<dbReference type="PROSITE" id="PS00031">
    <property type="entry name" value="NUCLEAR_REC_DBD_1"/>
    <property type="match status" value="1"/>
</dbReference>
<dbReference type="InterPro" id="IPR001628">
    <property type="entry name" value="Znf_hrmn_rcpt"/>
</dbReference>
<dbReference type="InterPro" id="IPR000536">
    <property type="entry name" value="Nucl_hrmn_rcpt_lig-bd"/>
</dbReference>
<keyword evidence="9" id="KW-0539">Nucleus</keyword>
<feature type="region of interest" description="Disordered" evidence="10">
    <location>
        <begin position="655"/>
        <end position="674"/>
    </location>
</feature>
<dbReference type="PROSITE" id="PS51843">
    <property type="entry name" value="NR_LBD"/>
    <property type="match status" value="1"/>
</dbReference>
<evidence type="ECO:0000256" key="1">
    <source>
        <dbReference type="ARBA" id="ARBA00004123"/>
    </source>
</evidence>
<keyword evidence="5" id="KW-0805">Transcription regulation</keyword>